<proteinExistence type="predicted"/>
<dbReference type="EMBL" id="BAAAGE010000002">
    <property type="protein sequence ID" value="GAA0721037.1"/>
    <property type="molecule type" value="Genomic_DNA"/>
</dbReference>
<evidence type="ECO:0008006" key="3">
    <source>
        <dbReference type="Google" id="ProtNLM"/>
    </source>
</evidence>
<organism evidence="1 2">
    <name type="scientific">Aquimarina litoralis</name>
    <dbReference type="NCBI Taxonomy" id="584605"/>
    <lineage>
        <taxon>Bacteria</taxon>
        <taxon>Pseudomonadati</taxon>
        <taxon>Bacteroidota</taxon>
        <taxon>Flavobacteriia</taxon>
        <taxon>Flavobacteriales</taxon>
        <taxon>Flavobacteriaceae</taxon>
        <taxon>Aquimarina</taxon>
    </lineage>
</organism>
<dbReference type="Pfam" id="PF03640">
    <property type="entry name" value="Lipoprotein_15"/>
    <property type="match status" value="3"/>
</dbReference>
<dbReference type="PANTHER" id="PTHR39335:SF1">
    <property type="entry name" value="BLL4220 PROTEIN"/>
    <property type="match status" value="1"/>
</dbReference>
<dbReference type="PROSITE" id="PS51257">
    <property type="entry name" value="PROKAR_LIPOPROTEIN"/>
    <property type="match status" value="1"/>
</dbReference>
<keyword evidence="2" id="KW-1185">Reference proteome</keyword>
<name>A0ABP3U2G3_9FLAO</name>
<protein>
    <recommendedName>
        <fullName evidence="3">Lipoprotein with Yx(FWY)xxD motif</fullName>
    </recommendedName>
</protein>
<sequence>MKKSIYLLLTSITILTSCSSDDVENIIDPNPPTTANAVQLANDATFGNILTDSEGMSLYFFSRDTKGQSECNGDCKTAWPIFYQADLTLDEGLDAADFGVITRADGERQNTYKGWPLYYFVNDNAAGDTNGDKVGNNWYIAKPDYSLMYAEAQLVGRDADGNDLNFTSDYTEGDGLTFYITNSTGRTIYAFVNDTKDTNNYTADDFSNDPIWPIISLDINNIPSILDRNDFGTIDVFGRTQVTYKGRPLYYFGQDVERGDNYGISVPTPGIWPIVNTDTTAL</sequence>
<dbReference type="PANTHER" id="PTHR39335">
    <property type="entry name" value="BLL4220 PROTEIN"/>
    <property type="match status" value="1"/>
</dbReference>
<reference evidence="2" key="1">
    <citation type="journal article" date="2019" name="Int. J. Syst. Evol. Microbiol.">
        <title>The Global Catalogue of Microorganisms (GCM) 10K type strain sequencing project: providing services to taxonomists for standard genome sequencing and annotation.</title>
        <authorList>
            <consortium name="The Broad Institute Genomics Platform"/>
            <consortium name="The Broad Institute Genome Sequencing Center for Infectious Disease"/>
            <person name="Wu L."/>
            <person name="Ma J."/>
        </authorList>
    </citation>
    <scope>NUCLEOTIDE SEQUENCE [LARGE SCALE GENOMIC DNA]</scope>
    <source>
        <strain evidence="2">JCM 15974</strain>
    </source>
</reference>
<dbReference type="InterPro" id="IPR005297">
    <property type="entry name" value="Lipoprotein_repeat"/>
</dbReference>
<dbReference type="RefSeq" id="WP_343912347.1">
    <property type="nucleotide sequence ID" value="NZ_BAAAGE010000002.1"/>
</dbReference>
<dbReference type="Proteomes" id="UP001501758">
    <property type="component" value="Unassembled WGS sequence"/>
</dbReference>
<gene>
    <name evidence="1" type="ORF">GCM10009430_21870</name>
</gene>
<accession>A0ABP3U2G3</accession>
<comment type="caution">
    <text evidence="1">The sequence shown here is derived from an EMBL/GenBank/DDBJ whole genome shotgun (WGS) entry which is preliminary data.</text>
</comment>
<evidence type="ECO:0000313" key="1">
    <source>
        <dbReference type="EMBL" id="GAA0721037.1"/>
    </source>
</evidence>
<evidence type="ECO:0000313" key="2">
    <source>
        <dbReference type="Proteomes" id="UP001501758"/>
    </source>
</evidence>